<dbReference type="RefSeq" id="WP_315623501.1">
    <property type="nucleotide sequence ID" value="NZ_JAUHMF010000001.1"/>
</dbReference>
<sequence>MFATIELAVEVPVYPERVFRAWLDGFEFAKITRQPARIVPQVGGNLWLLGGEVTGIFRRLVPYNHLEMTWQIRGKTSSHASQVEIRIEPTCTGSLFRVWHHGVDLSEVQNVLKWWEENFLRPLQAHFENLVGDYVADLSDG</sequence>
<proteinExistence type="inferred from homology"/>
<dbReference type="Pfam" id="PF08327">
    <property type="entry name" value="AHSA1"/>
    <property type="match status" value="1"/>
</dbReference>
<dbReference type="Gene3D" id="3.30.530.20">
    <property type="match status" value="1"/>
</dbReference>
<dbReference type="InterPro" id="IPR013538">
    <property type="entry name" value="ASHA1/2-like_C"/>
</dbReference>
<evidence type="ECO:0000313" key="4">
    <source>
        <dbReference type="Proteomes" id="UP001254165"/>
    </source>
</evidence>
<feature type="domain" description="Activator of Hsp90 ATPase homologue 1/2-like C-terminal" evidence="2">
    <location>
        <begin position="14"/>
        <end position="128"/>
    </location>
</feature>
<dbReference type="InterPro" id="IPR023393">
    <property type="entry name" value="START-like_dom_sf"/>
</dbReference>
<gene>
    <name evidence="3" type="ORF">QYE77_01295</name>
</gene>
<dbReference type="SUPFAM" id="SSF55961">
    <property type="entry name" value="Bet v1-like"/>
    <property type="match status" value="1"/>
</dbReference>
<comment type="similarity">
    <text evidence="1">Belongs to the AHA1 family.</text>
</comment>
<name>A0ABU3NJ51_9CHLR</name>
<protein>
    <submittedName>
        <fullName evidence="3">SRPBCC domain-containing protein</fullName>
    </submittedName>
</protein>
<dbReference type="Proteomes" id="UP001254165">
    <property type="component" value="Unassembled WGS sequence"/>
</dbReference>
<keyword evidence="4" id="KW-1185">Reference proteome</keyword>
<dbReference type="EMBL" id="JAUHMF010000001">
    <property type="protein sequence ID" value="MDT8896884.1"/>
    <property type="molecule type" value="Genomic_DNA"/>
</dbReference>
<organism evidence="3 4">
    <name type="scientific">Thermanaerothrix solaris</name>
    <dbReference type="NCBI Taxonomy" id="3058434"/>
    <lineage>
        <taxon>Bacteria</taxon>
        <taxon>Bacillati</taxon>
        <taxon>Chloroflexota</taxon>
        <taxon>Anaerolineae</taxon>
        <taxon>Anaerolineales</taxon>
        <taxon>Anaerolineaceae</taxon>
        <taxon>Thermanaerothrix</taxon>
    </lineage>
</organism>
<accession>A0ABU3NJ51</accession>
<evidence type="ECO:0000313" key="3">
    <source>
        <dbReference type="EMBL" id="MDT8896884.1"/>
    </source>
</evidence>
<evidence type="ECO:0000256" key="1">
    <source>
        <dbReference type="ARBA" id="ARBA00006817"/>
    </source>
</evidence>
<reference evidence="3 4" key="1">
    <citation type="submission" date="2023-07" db="EMBL/GenBank/DDBJ databases">
        <title>Novel species of Thermanaerothrix with wide hydrolytic capabilities.</title>
        <authorList>
            <person name="Zayulina K.S."/>
            <person name="Podosokorskaya O.A."/>
            <person name="Elcheninov A.G."/>
        </authorList>
    </citation>
    <scope>NUCLEOTIDE SEQUENCE [LARGE SCALE GENOMIC DNA]</scope>
    <source>
        <strain evidence="3 4">4228-RoL</strain>
    </source>
</reference>
<comment type="caution">
    <text evidence="3">The sequence shown here is derived from an EMBL/GenBank/DDBJ whole genome shotgun (WGS) entry which is preliminary data.</text>
</comment>
<evidence type="ECO:0000259" key="2">
    <source>
        <dbReference type="Pfam" id="PF08327"/>
    </source>
</evidence>